<dbReference type="InterPro" id="IPR002661">
    <property type="entry name" value="Ribosome_recyc_fac"/>
</dbReference>
<evidence type="ECO:0000313" key="6">
    <source>
        <dbReference type="EMBL" id="EIM23387.1"/>
    </source>
</evidence>
<dbReference type="FunCoup" id="I4YHE5">
    <property type="interactions" value="152"/>
</dbReference>
<dbReference type="PANTHER" id="PTHR20982:SF3">
    <property type="entry name" value="MITOCHONDRIAL RIBOSOME RECYCLING FACTOR PSEUDO 1"/>
    <property type="match status" value="1"/>
</dbReference>
<comment type="similarity">
    <text evidence="1">Belongs to the RRF family.</text>
</comment>
<dbReference type="STRING" id="671144.I4YHE5"/>
<sequence length="267" mass="29206">MSLSSRAFKSPIGKSLQTRTISSTTQLLKKKAPKSTPSKSTKSDAALADTTVVLPTKGKKVGKSRDWDEAQVETTHQEDEAEGSFDLSFNDFTNKQKEIVNKTKEDLETLVNRVGRVTPDLLDSVSVEIDKELFNLQSVASVSVKDGSSLIISVFDASMIRDVEKAIFAANLGLTPQKISENVLKCLVPRPAADTKSKLAKDAAGIAENARIALRLRRQALQKIVNKQKTGKSTNDLRTIDKMMDEATITHSKSIDDLLHKAQAALR</sequence>
<evidence type="ECO:0000256" key="4">
    <source>
        <dbReference type="SAM" id="MobiDB-lite"/>
    </source>
</evidence>
<organism evidence="6 7">
    <name type="scientific">Wallemia mellicola (strain ATCC MYA-4683 / CBS 633.66)</name>
    <name type="common">Wallemia sebi (CBS 633.66)</name>
    <dbReference type="NCBI Taxonomy" id="671144"/>
    <lineage>
        <taxon>Eukaryota</taxon>
        <taxon>Fungi</taxon>
        <taxon>Dikarya</taxon>
        <taxon>Basidiomycota</taxon>
        <taxon>Wallemiomycotina</taxon>
        <taxon>Wallemiomycetes</taxon>
        <taxon>Wallemiales</taxon>
        <taxon>Wallemiaceae</taxon>
        <taxon>Wallemia</taxon>
    </lineage>
</organism>
<evidence type="ECO:0000313" key="7">
    <source>
        <dbReference type="Proteomes" id="UP000005242"/>
    </source>
</evidence>
<dbReference type="InParanoid" id="I4YHE5"/>
<gene>
    <name evidence="6" type="ORF">WALSEDRAFT_62753</name>
</gene>
<feature type="compositionally biased region" description="Polar residues" evidence="4">
    <location>
        <begin position="15"/>
        <end position="27"/>
    </location>
</feature>
<evidence type="ECO:0000259" key="5">
    <source>
        <dbReference type="Pfam" id="PF01765"/>
    </source>
</evidence>
<dbReference type="EMBL" id="JH668225">
    <property type="protein sequence ID" value="EIM23387.1"/>
    <property type="molecule type" value="Genomic_DNA"/>
</dbReference>
<dbReference type="FunFam" id="3.30.1360.40:FF:000001">
    <property type="entry name" value="Ribosome-recycling factor"/>
    <property type="match status" value="1"/>
</dbReference>
<dbReference type="PANTHER" id="PTHR20982">
    <property type="entry name" value="RIBOSOME RECYCLING FACTOR"/>
    <property type="match status" value="1"/>
</dbReference>
<dbReference type="GO" id="GO:0006412">
    <property type="term" value="P:translation"/>
    <property type="evidence" value="ECO:0007669"/>
    <property type="project" value="UniProtKB-KW"/>
</dbReference>
<dbReference type="Pfam" id="PF01765">
    <property type="entry name" value="RRF"/>
    <property type="match status" value="1"/>
</dbReference>
<dbReference type="OMA" id="PRIICTR"/>
<dbReference type="OrthoDB" id="407355at2759"/>
<reference evidence="6 7" key="1">
    <citation type="journal article" date="2012" name="Fungal Genet. Biol.">
        <title>The genome of the xerotolerant mold Wallemia sebi reveals adaptations to osmotic stress and suggests cryptic sexual reproduction.</title>
        <authorList>
            <person name="Padamsee M."/>
            <person name="Kumar T.K.A."/>
            <person name="Riley R."/>
            <person name="Binder M."/>
            <person name="Boyd A."/>
            <person name="Calvo A.M."/>
            <person name="Furukawa K."/>
            <person name="Hesse C."/>
            <person name="Hohmann S."/>
            <person name="James T.Y."/>
            <person name="LaButti K."/>
            <person name="Lapidus A."/>
            <person name="Lindquist E."/>
            <person name="Lucas S."/>
            <person name="Miller K."/>
            <person name="Shantappa S."/>
            <person name="Grigoriev I.V."/>
            <person name="Hibbett D.S."/>
            <person name="McLaughlin D.J."/>
            <person name="Spatafora J.W."/>
            <person name="Aime M.C."/>
        </authorList>
    </citation>
    <scope>NUCLEOTIDE SEQUENCE [LARGE SCALE GENOMIC DNA]</scope>
    <source>
        <strain evidence="7">ATCC MYA-4683 / CBS 633.66</strain>
    </source>
</reference>
<accession>I4YHE5</accession>
<dbReference type="Gene3D" id="1.10.132.20">
    <property type="entry name" value="Ribosome-recycling factor"/>
    <property type="match status" value="1"/>
</dbReference>
<dbReference type="RefSeq" id="XP_006956767.1">
    <property type="nucleotide sequence ID" value="XM_006956705.1"/>
</dbReference>
<dbReference type="GO" id="GO:0043023">
    <property type="term" value="F:ribosomal large subunit binding"/>
    <property type="evidence" value="ECO:0007669"/>
    <property type="project" value="TreeGrafter"/>
</dbReference>
<dbReference type="InterPro" id="IPR036191">
    <property type="entry name" value="RRF_sf"/>
</dbReference>
<keyword evidence="2" id="KW-0648">Protein biosynthesis</keyword>
<evidence type="ECO:0000256" key="1">
    <source>
        <dbReference type="ARBA" id="ARBA00005912"/>
    </source>
</evidence>
<dbReference type="HOGENOM" id="CLU_1042823_0_0_1"/>
<dbReference type="SUPFAM" id="SSF55194">
    <property type="entry name" value="Ribosome recycling factor, RRF"/>
    <property type="match status" value="1"/>
</dbReference>
<evidence type="ECO:0000256" key="3">
    <source>
        <dbReference type="ARBA" id="ARBA00024909"/>
    </source>
</evidence>
<feature type="domain" description="Ribosome recycling factor" evidence="5">
    <location>
        <begin position="113"/>
        <end position="265"/>
    </location>
</feature>
<dbReference type="Proteomes" id="UP000005242">
    <property type="component" value="Unassembled WGS sequence"/>
</dbReference>
<dbReference type="Gene3D" id="3.30.1360.40">
    <property type="match status" value="1"/>
</dbReference>
<dbReference type="AlphaFoldDB" id="I4YHE5"/>
<keyword evidence="7" id="KW-1185">Reference proteome</keyword>
<dbReference type="GO" id="GO:0005739">
    <property type="term" value="C:mitochondrion"/>
    <property type="evidence" value="ECO:0007669"/>
    <property type="project" value="TreeGrafter"/>
</dbReference>
<dbReference type="KEGG" id="wse:WALSEDRAFT_62753"/>
<feature type="region of interest" description="Disordered" evidence="4">
    <location>
        <begin position="1"/>
        <end position="83"/>
    </location>
</feature>
<comment type="function">
    <text evidence="3">Necessary for protein synthesis in mitochondria. Functions as a ribosome recycling factor in mitochondria.</text>
</comment>
<dbReference type="GeneID" id="18474786"/>
<dbReference type="eggNOG" id="KOG4759">
    <property type="taxonomic scope" value="Eukaryota"/>
</dbReference>
<proteinExistence type="inferred from homology"/>
<evidence type="ECO:0000256" key="2">
    <source>
        <dbReference type="ARBA" id="ARBA00022917"/>
    </source>
</evidence>
<protein>
    <submittedName>
        <fullName evidence="6">Ribosome recycling factor</fullName>
    </submittedName>
</protein>
<dbReference type="InterPro" id="IPR023584">
    <property type="entry name" value="Ribosome_recyc_fac_dom"/>
</dbReference>
<name>I4YHE5_WALMC</name>